<organism evidence="3 4">
    <name type="scientific">Chryseobacterium contaminans</name>
    <dbReference type="NCBI Taxonomy" id="1423959"/>
    <lineage>
        <taxon>Bacteria</taxon>
        <taxon>Pseudomonadati</taxon>
        <taxon>Bacteroidota</taxon>
        <taxon>Flavobacteriia</taxon>
        <taxon>Flavobacteriales</taxon>
        <taxon>Weeksellaceae</taxon>
        <taxon>Chryseobacterium group</taxon>
        <taxon>Chryseobacterium</taxon>
    </lineage>
</organism>
<reference evidence="3 4" key="1">
    <citation type="submission" date="2016-11" db="EMBL/GenBank/DDBJ databases">
        <authorList>
            <person name="Jaros S."/>
            <person name="Januszkiewicz K."/>
            <person name="Wedrychowicz H."/>
        </authorList>
    </citation>
    <scope>NUCLEOTIDE SEQUENCE [LARGE SCALE GENOMIC DNA]</scope>
    <source>
        <strain evidence="3 4">DSM 27621</strain>
    </source>
</reference>
<evidence type="ECO:0000259" key="2">
    <source>
        <dbReference type="PROSITE" id="PS51688"/>
    </source>
</evidence>
<evidence type="ECO:0000313" key="4">
    <source>
        <dbReference type="Proteomes" id="UP000184069"/>
    </source>
</evidence>
<feature type="domain" description="Peptidase S74" evidence="2">
    <location>
        <begin position="185"/>
        <end position="280"/>
    </location>
</feature>
<accession>A0A1M6XR02</accession>
<dbReference type="PROSITE" id="PS51688">
    <property type="entry name" value="ICA"/>
    <property type="match status" value="1"/>
</dbReference>
<protein>
    <submittedName>
        <fullName evidence="3">Chaperone of endosialidase</fullName>
    </submittedName>
</protein>
<dbReference type="Proteomes" id="UP000184069">
    <property type="component" value="Unassembled WGS sequence"/>
</dbReference>
<dbReference type="EMBL" id="FRBM01000002">
    <property type="protein sequence ID" value="SHL08343.1"/>
    <property type="molecule type" value="Genomic_DNA"/>
</dbReference>
<feature type="coiled-coil region" evidence="1">
    <location>
        <begin position="259"/>
        <end position="286"/>
    </location>
</feature>
<dbReference type="InterPro" id="IPR030392">
    <property type="entry name" value="S74_ICA"/>
</dbReference>
<dbReference type="STRING" id="1423959.SAMN05444407_102179"/>
<dbReference type="Pfam" id="PF13884">
    <property type="entry name" value="Peptidase_S74"/>
    <property type="match status" value="1"/>
</dbReference>
<name>A0A1M6XR02_9FLAO</name>
<keyword evidence="1" id="KW-0175">Coiled coil</keyword>
<proteinExistence type="predicted"/>
<gene>
    <name evidence="3" type="ORF">SAMN05444407_102179</name>
</gene>
<dbReference type="AlphaFoldDB" id="A0A1M6XR02"/>
<sequence>MQNSTFVQKTHSAMFRLCLIGSTTISSLMFSQTGGKIGVNTPNPKATLDITAKTDGSSQTEGLMIPRLTGDQIQTMTASIQPGNESLMIYATSKPASPTAKVSKITQPGYYFWNGTDWESMGVNSNIYTADGSITTPLASRNVDLNGKNLVFSGTGSVGIGTNPSATAKLDVAGTVRASAIDYNSDERLKQNITVLQSSSEIISKLRPVSYFWNETGKKKGGNSQLQYGLVAQEVEKVLPNIVSTDNDGYKSVNYNELIALLLQTAQEQDKKIKELQKELQELKNPNKLY</sequence>
<dbReference type="RefSeq" id="WP_083188865.1">
    <property type="nucleotide sequence ID" value="NZ_FRBM01000002.1"/>
</dbReference>
<evidence type="ECO:0000256" key="1">
    <source>
        <dbReference type="SAM" id="Coils"/>
    </source>
</evidence>
<dbReference type="Gene3D" id="1.10.10.10">
    <property type="entry name" value="Winged helix-like DNA-binding domain superfamily/Winged helix DNA-binding domain"/>
    <property type="match status" value="1"/>
</dbReference>
<dbReference type="InterPro" id="IPR036388">
    <property type="entry name" value="WH-like_DNA-bd_sf"/>
</dbReference>
<evidence type="ECO:0000313" key="3">
    <source>
        <dbReference type="EMBL" id="SHL08343.1"/>
    </source>
</evidence>
<dbReference type="OrthoDB" id="1488700at2"/>